<accession>A0A109K171</accession>
<dbReference type="NCBIfam" id="TIGR01509">
    <property type="entry name" value="HAD-SF-IA-v3"/>
    <property type="match status" value="1"/>
</dbReference>
<dbReference type="InterPro" id="IPR023198">
    <property type="entry name" value="PGP-like_dom2"/>
</dbReference>
<dbReference type="SFLD" id="SFLDS00003">
    <property type="entry name" value="Haloacid_Dehalogenase"/>
    <property type="match status" value="1"/>
</dbReference>
<evidence type="ECO:0000313" key="2">
    <source>
        <dbReference type="Proteomes" id="UP000057737"/>
    </source>
</evidence>
<dbReference type="SFLD" id="SFLDF00035">
    <property type="entry name" value="phosphoglycolate_phosphatase"/>
    <property type="match status" value="1"/>
</dbReference>
<dbReference type="Gene3D" id="3.40.50.1000">
    <property type="entry name" value="HAD superfamily/HAD-like"/>
    <property type="match status" value="1"/>
</dbReference>
<keyword evidence="2" id="KW-1185">Reference proteome</keyword>
<proteinExistence type="predicted"/>
<dbReference type="InterPro" id="IPR036412">
    <property type="entry name" value="HAD-like_sf"/>
</dbReference>
<dbReference type="SUPFAM" id="SSF56784">
    <property type="entry name" value="HAD-like"/>
    <property type="match status" value="1"/>
</dbReference>
<dbReference type="SFLD" id="SFLDG01135">
    <property type="entry name" value="C1.5.6:_HAD__Beta-PGM__Phospha"/>
    <property type="match status" value="1"/>
</dbReference>
<comment type="caution">
    <text evidence="1">The sequence shown here is derived from an EMBL/GenBank/DDBJ whole genome shotgun (WGS) entry which is preliminary data.</text>
</comment>
<gene>
    <name evidence="1" type="ORF">AS156_34140</name>
</gene>
<dbReference type="RefSeq" id="WP_066503385.1">
    <property type="nucleotide sequence ID" value="NZ_LNCU01000036.1"/>
</dbReference>
<dbReference type="Gene3D" id="1.10.150.240">
    <property type="entry name" value="Putative phosphatase, domain 2"/>
    <property type="match status" value="1"/>
</dbReference>
<protein>
    <submittedName>
        <fullName evidence="1">Phosphatase</fullName>
    </submittedName>
</protein>
<name>A0A109K171_9BRAD</name>
<organism evidence="1 2">
    <name type="scientific">Bradyrhizobium macuxiense</name>
    <dbReference type="NCBI Taxonomy" id="1755647"/>
    <lineage>
        <taxon>Bacteria</taxon>
        <taxon>Pseudomonadati</taxon>
        <taxon>Pseudomonadota</taxon>
        <taxon>Alphaproteobacteria</taxon>
        <taxon>Hyphomicrobiales</taxon>
        <taxon>Nitrobacteraceae</taxon>
        <taxon>Bradyrhizobium</taxon>
    </lineage>
</organism>
<sequence>MNQALAAIRTAGMREVIANARALIFDVDGTLAETEEVHRRAFNEAFAAAGLDWFWDQVTYGRLLRVAGGKERIRAFDQRNAAPLLSFADIAELHRIKTARYAALIAAGGCPLRPGVRAFLGSARRRGQRMAIATTTSHGNIDALLAVALGLDWADLFETVVAGDDVPRKKPAPDVYLEVLTRLGLGPADCIAVEDSGNGLVAASRAGIPVVITRSAYFGDDDFAEALLVVDHLSEIDG</sequence>
<dbReference type="SFLD" id="SFLDG01129">
    <property type="entry name" value="C1.5:_HAD__Beta-PGM__Phosphata"/>
    <property type="match status" value="1"/>
</dbReference>
<dbReference type="EMBL" id="LNCU01000036">
    <property type="protein sequence ID" value="KWV58619.1"/>
    <property type="molecule type" value="Genomic_DNA"/>
</dbReference>
<dbReference type="Proteomes" id="UP000057737">
    <property type="component" value="Unassembled WGS sequence"/>
</dbReference>
<dbReference type="CDD" id="cd07528">
    <property type="entry name" value="HAD_CbbY-like"/>
    <property type="match status" value="1"/>
</dbReference>
<dbReference type="PRINTS" id="PR00413">
    <property type="entry name" value="HADHALOGNASE"/>
</dbReference>
<dbReference type="InterPro" id="IPR044999">
    <property type="entry name" value="CbbY-like"/>
</dbReference>
<dbReference type="InterPro" id="IPR023214">
    <property type="entry name" value="HAD_sf"/>
</dbReference>
<evidence type="ECO:0000313" key="1">
    <source>
        <dbReference type="EMBL" id="KWV58619.1"/>
    </source>
</evidence>
<dbReference type="GO" id="GO:0016787">
    <property type="term" value="F:hydrolase activity"/>
    <property type="evidence" value="ECO:0007669"/>
    <property type="project" value="InterPro"/>
</dbReference>
<reference evidence="1 2" key="1">
    <citation type="submission" date="2015-11" db="EMBL/GenBank/DDBJ databases">
        <title>Draft Genome Sequence of the Strain BR 10303 (Bradyrhizobium sp.) isolated from nodules of Centrolobium paraense.</title>
        <authorList>
            <person name="Zelli J.E."/>
            <person name="Simoes-Araujo J.L."/>
            <person name="Barauna A.C."/>
            <person name="Silva K."/>
        </authorList>
    </citation>
    <scope>NUCLEOTIDE SEQUENCE [LARGE SCALE GENOMIC DNA]</scope>
    <source>
        <strain evidence="1 2">BR 10303</strain>
    </source>
</reference>
<dbReference type="AlphaFoldDB" id="A0A109K171"/>
<dbReference type="PANTHER" id="PTHR42896">
    <property type="entry name" value="XYLULOSE-1,5-BISPHOSPHATE (XUBP) PHOSPHATASE"/>
    <property type="match status" value="1"/>
</dbReference>
<dbReference type="OrthoDB" id="9782449at2"/>
<dbReference type="PANTHER" id="PTHR42896:SF2">
    <property type="entry name" value="CBBY-LIKE PROTEIN"/>
    <property type="match status" value="1"/>
</dbReference>
<dbReference type="Pfam" id="PF00702">
    <property type="entry name" value="Hydrolase"/>
    <property type="match status" value="1"/>
</dbReference>
<dbReference type="InterPro" id="IPR006439">
    <property type="entry name" value="HAD-SF_hydro_IA"/>
</dbReference>